<organism evidence="2 3">
    <name type="scientific">Paenibacillus oleatilyticus</name>
    <dbReference type="NCBI Taxonomy" id="2594886"/>
    <lineage>
        <taxon>Bacteria</taxon>
        <taxon>Bacillati</taxon>
        <taxon>Bacillota</taxon>
        <taxon>Bacilli</taxon>
        <taxon>Bacillales</taxon>
        <taxon>Paenibacillaceae</taxon>
        <taxon>Paenibacillus</taxon>
    </lineage>
</organism>
<evidence type="ECO:0000259" key="1">
    <source>
        <dbReference type="Pfam" id="PF17390"/>
    </source>
</evidence>
<evidence type="ECO:0000313" key="3">
    <source>
        <dbReference type="Proteomes" id="UP001575622"/>
    </source>
</evidence>
<gene>
    <name evidence="2" type="ORF">ACEU3E_08790</name>
</gene>
<name>A0ABV4UWS0_9BACL</name>
<dbReference type="InterPro" id="IPR035398">
    <property type="entry name" value="Bac_rhamnosid_C"/>
</dbReference>
<reference evidence="2 3" key="1">
    <citation type="submission" date="2024-09" db="EMBL/GenBank/DDBJ databases">
        <authorList>
            <person name="Makale K.P.P."/>
            <person name="Makhzoum A."/>
            <person name="Rantong G."/>
            <person name="Rahube T.O."/>
        </authorList>
    </citation>
    <scope>NUCLEOTIDE SEQUENCE [LARGE SCALE GENOMIC DNA]</scope>
    <source>
        <strain evidence="2 3">KM_D13</strain>
    </source>
</reference>
<dbReference type="RefSeq" id="WP_339371260.1">
    <property type="nucleotide sequence ID" value="NZ_JBHDLN010000003.1"/>
</dbReference>
<accession>A0ABV4UWS0</accession>
<evidence type="ECO:0000313" key="2">
    <source>
        <dbReference type="EMBL" id="MFB0842267.1"/>
    </source>
</evidence>
<dbReference type="Gene3D" id="2.60.420.10">
    <property type="entry name" value="Maltose phosphorylase, domain 3"/>
    <property type="match status" value="1"/>
</dbReference>
<dbReference type="EMBL" id="JBHDLN010000003">
    <property type="protein sequence ID" value="MFB0842267.1"/>
    <property type="molecule type" value="Genomic_DNA"/>
</dbReference>
<proteinExistence type="predicted"/>
<feature type="domain" description="Alpha-L-rhamnosidase C-terminal" evidence="1">
    <location>
        <begin position="13"/>
        <end position="71"/>
    </location>
</feature>
<dbReference type="Proteomes" id="UP001575622">
    <property type="component" value="Unassembled WGS sequence"/>
</dbReference>
<sequence>MSVNILLSYSKHIGEQLSYAEATLQTMHGEIRAGWKKLDHARVQLAVAIPANTTAEIILPPVPAKQVSESRNPIMSMEGLHSVVEGDDGLIIRIGSGSYCFDY</sequence>
<keyword evidence="3" id="KW-1185">Reference proteome</keyword>
<dbReference type="Pfam" id="PF17390">
    <property type="entry name" value="Bac_rhamnosid_C"/>
    <property type="match status" value="1"/>
</dbReference>
<protein>
    <submittedName>
        <fullName evidence="2">Alpha-L-rhamnosidase C-terminal domain-containing protein</fullName>
    </submittedName>
</protein>
<comment type="caution">
    <text evidence="2">The sequence shown here is derived from an EMBL/GenBank/DDBJ whole genome shotgun (WGS) entry which is preliminary data.</text>
</comment>